<evidence type="ECO:0000313" key="2">
    <source>
        <dbReference type="EMBL" id="TQL32335.1"/>
    </source>
</evidence>
<evidence type="ECO:0000256" key="1">
    <source>
        <dbReference type="ARBA" id="ARBA00022833"/>
    </source>
</evidence>
<dbReference type="Pfam" id="PF02585">
    <property type="entry name" value="PIG-L"/>
    <property type="match status" value="1"/>
</dbReference>
<keyword evidence="1" id="KW-0862">Zinc</keyword>
<dbReference type="GO" id="GO:0016137">
    <property type="term" value="P:glycoside metabolic process"/>
    <property type="evidence" value="ECO:0007669"/>
    <property type="project" value="UniProtKB-ARBA"/>
</dbReference>
<dbReference type="PANTHER" id="PTHR12993">
    <property type="entry name" value="N-ACETYLGLUCOSAMINYL-PHOSPHATIDYLINOSITOL DE-N-ACETYLASE-RELATED"/>
    <property type="match status" value="1"/>
</dbReference>
<dbReference type="Gene3D" id="3.40.50.10320">
    <property type="entry name" value="LmbE-like"/>
    <property type="match status" value="1"/>
</dbReference>
<dbReference type="InterPro" id="IPR024078">
    <property type="entry name" value="LmbE-like_dom_sf"/>
</dbReference>
<name>A0A542X918_9MICO</name>
<organism evidence="2 3">
    <name type="scientific">Barrientosiimonas humi</name>
    <dbReference type="NCBI Taxonomy" id="999931"/>
    <lineage>
        <taxon>Bacteria</taxon>
        <taxon>Bacillati</taxon>
        <taxon>Actinomycetota</taxon>
        <taxon>Actinomycetes</taxon>
        <taxon>Micrococcales</taxon>
        <taxon>Dermacoccaceae</taxon>
        <taxon>Barrientosiimonas</taxon>
    </lineage>
</organism>
<dbReference type="Proteomes" id="UP000318336">
    <property type="component" value="Unassembled WGS sequence"/>
</dbReference>
<accession>A0A542X918</accession>
<evidence type="ECO:0000313" key="3">
    <source>
        <dbReference type="Proteomes" id="UP000318336"/>
    </source>
</evidence>
<gene>
    <name evidence="2" type="ORF">FB554_0459</name>
</gene>
<sequence>MRWLLIHAHPDDETLWTGVAAAHLLERGDEVHVLTMTLGEEGEVIPADLRHLELPAGQPRAADAPDPLADVRRGELDGAMQALGVTSWTVLGDDPGEPRVRDSGMVGTPSAEHPRAFVGAPPEQVAPAVAERVRRLAPDAVLTYDRTGGYGHPDHVRTHEVTLAALRLLDDPPALYARVTPESWWQQDLAGVGDLLTPERRDAWRVGAPADDHTARLSVVPDEQVTHVVVDAAAVPRQVAALTQHRTQVRLLGEPAQAYALSNDIALLLTGREAYQQLDVATGEPLAAGGDPRPLGGQA</sequence>
<keyword evidence="3" id="KW-1185">Reference proteome</keyword>
<dbReference type="EMBL" id="VFOK01000001">
    <property type="protein sequence ID" value="TQL32335.1"/>
    <property type="molecule type" value="Genomic_DNA"/>
</dbReference>
<proteinExistence type="predicted"/>
<comment type="caution">
    <text evidence="2">The sequence shown here is derived from an EMBL/GenBank/DDBJ whole genome shotgun (WGS) entry which is preliminary data.</text>
</comment>
<dbReference type="AlphaFoldDB" id="A0A542X918"/>
<dbReference type="SUPFAM" id="SSF102588">
    <property type="entry name" value="LmbE-like"/>
    <property type="match status" value="1"/>
</dbReference>
<dbReference type="InterPro" id="IPR003737">
    <property type="entry name" value="GlcNAc_PI_deacetylase-related"/>
</dbReference>
<dbReference type="GO" id="GO:0016811">
    <property type="term" value="F:hydrolase activity, acting on carbon-nitrogen (but not peptide) bonds, in linear amides"/>
    <property type="evidence" value="ECO:0007669"/>
    <property type="project" value="TreeGrafter"/>
</dbReference>
<dbReference type="PANTHER" id="PTHR12993:SF26">
    <property type="entry name" value="1D-MYO-INOSITOL 2-ACETAMIDO-2-DEOXY-ALPHA-D-GLUCOPYRANOSIDE DEACETYLASE"/>
    <property type="match status" value="1"/>
</dbReference>
<reference evidence="2 3" key="1">
    <citation type="submission" date="2019-06" db="EMBL/GenBank/DDBJ databases">
        <title>Sequencing the genomes of 1000 actinobacteria strains.</title>
        <authorList>
            <person name="Klenk H.-P."/>
        </authorList>
    </citation>
    <scope>NUCLEOTIDE SEQUENCE [LARGE SCALE GENOMIC DNA]</scope>
    <source>
        <strain evidence="2 3">DSM 24617</strain>
    </source>
</reference>
<protein>
    <submittedName>
        <fullName evidence="2">N-acetyl-1-D-myo-inositol-2-amino-2-deoxy-alpha-D-glucopyranoside deacetylase</fullName>
    </submittedName>
</protein>